<evidence type="ECO:0000313" key="2">
    <source>
        <dbReference type="EMBL" id="QBK89324.1"/>
    </source>
</evidence>
<protein>
    <submittedName>
        <fullName evidence="2">Uncharacterized protein</fullName>
    </submittedName>
</protein>
<gene>
    <name evidence="2" type="ORF">LCMiAC02_04190</name>
</gene>
<dbReference type="EMBL" id="MK500414">
    <property type="protein sequence ID" value="QBK89324.1"/>
    <property type="molecule type" value="Genomic_DNA"/>
</dbReference>
<name>A0A4D5XF00_9VIRU</name>
<evidence type="ECO:0000256" key="1">
    <source>
        <dbReference type="SAM" id="MobiDB-lite"/>
    </source>
</evidence>
<sequence length="158" mass="19636">MTDNFYHDCPADMGHGRHLRDFKTATRRNELIKWMSNIPRNDQYRLFLQLNGKKILDNEWNFHKNRNNCWVNDCVHNYPLRSTTRHFVQEREAYDSIYNLATNKRLAPMRRCFDYEDYRMHSTEDYKLLPVKQRRQREQRRGQLRRGQRIMRRRSREN</sequence>
<reference evidence="2" key="1">
    <citation type="journal article" date="2019" name="MBio">
        <title>Virus Genomes from Deep Sea Sediments Expand the Ocean Megavirome and Support Independent Origins of Viral Gigantism.</title>
        <authorList>
            <person name="Backstrom D."/>
            <person name="Yutin N."/>
            <person name="Jorgensen S.L."/>
            <person name="Dharamshi J."/>
            <person name="Homa F."/>
            <person name="Zaremba-Niedwiedzka K."/>
            <person name="Spang A."/>
            <person name="Wolf Y.I."/>
            <person name="Koonin E.V."/>
            <person name="Ettema T.J."/>
        </authorList>
    </citation>
    <scope>NUCLEOTIDE SEQUENCE</scope>
</reference>
<proteinExistence type="predicted"/>
<accession>A0A4D5XF00</accession>
<organism evidence="2">
    <name type="scientific">Mimivirus LCMiAC02</name>
    <dbReference type="NCBI Taxonomy" id="2506609"/>
    <lineage>
        <taxon>Viruses</taxon>
        <taxon>Varidnaviria</taxon>
        <taxon>Bamfordvirae</taxon>
        <taxon>Nucleocytoviricota</taxon>
        <taxon>Megaviricetes</taxon>
        <taxon>Imitervirales</taxon>
        <taxon>Mimiviridae</taxon>
        <taxon>Klosneuvirinae</taxon>
    </lineage>
</organism>
<feature type="region of interest" description="Disordered" evidence="1">
    <location>
        <begin position="133"/>
        <end position="158"/>
    </location>
</feature>